<dbReference type="Pfam" id="PF03140">
    <property type="entry name" value="DUF247"/>
    <property type="match status" value="1"/>
</dbReference>
<dbReference type="PANTHER" id="PTHR31170">
    <property type="entry name" value="BNAC04G53230D PROTEIN"/>
    <property type="match status" value="1"/>
</dbReference>
<name>M8BPG9_AEGTA</name>
<proteinExistence type="predicted"/>
<dbReference type="PANTHER" id="PTHR31170:SF18">
    <property type="entry name" value="(WILD MALAYSIAN BANANA) HYPOTHETICAL PROTEIN"/>
    <property type="match status" value="1"/>
</dbReference>
<accession>M8BPG9</accession>
<dbReference type="InterPro" id="IPR004158">
    <property type="entry name" value="DUF247_pln"/>
</dbReference>
<dbReference type="AlphaFoldDB" id="M8BPG9"/>
<dbReference type="EnsemblPlants" id="EMT26910">
    <property type="protein sequence ID" value="EMT26910"/>
    <property type="gene ID" value="F775_10258"/>
</dbReference>
<sequence length="467" mass="52841">MSSSWVVDVDCPEPQAKVEGWVMDMEKKLEDAEPPAKVLRWPKHCIFRVPMRFKMKTVEGICNGSVSSVFKPQTVSLGPFHHDDKELKPMEEHKLRAVRHLLSRDHAGRASKLTLGGLVAAVQKVAQVHILPAFVQVTEVMRTTAAGKESIPKDYAHGDPVFSWYGIQHIKPFIQRDMLMIENQLPLRLLETIIAVEDGTCPSAASINSMVLKFLEREDAPEGTGLGLHPLDIYRTSRLKGASQIKSNKKVHHRGLPTTPTAKEVSVVRPERVVPRSAWKLSEAGIQFRPSKTSYLDDIRLHNGRLYMPKVEMDDSTAYRIHNMMAFEAMHVSTGNDVTAYVLFVKDLINSADDVQLLERKGILEHDLADDDNAVVRLFNSLTRDVSKNWKSQLSQVRQDVDHHYRSNHLRVFLYEAWSNLKNKYFKSPWTLLALVTAILLVVGDIVQAVYAVISYDPNEKGKPKMN</sequence>
<reference evidence="1" key="1">
    <citation type="submission" date="2015-06" db="UniProtKB">
        <authorList>
            <consortium name="EnsemblPlants"/>
        </authorList>
    </citation>
    <scope>IDENTIFICATION</scope>
</reference>
<organism evidence="1">
    <name type="scientific">Aegilops tauschii</name>
    <name type="common">Tausch's goatgrass</name>
    <name type="synonym">Aegilops squarrosa</name>
    <dbReference type="NCBI Taxonomy" id="37682"/>
    <lineage>
        <taxon>Eukaryota</taxon>
        <taxon>Viridiplantae</taxon>
        <taxon>Streptophyta</taxon>
        <taxon>Embryophyta</taxon>
        <taxon>Tracheophyta</taxon>
        <taxon>Spermatophyta</taxon>
        <taxon>Magnoliopsida</taxon>
        <taxon>Liliopsida</taxon>
        <taxon>Poales</taxon>
        <taxon>Poaceae</taxon>
        <taxon>BOP clade</taxon>
        <taxon>Pooideae</taxon>
        <taxon>Triticodae</taxon>
        <taxon>Triticeae</taxon>
        <taxon>Triticinae</taxon>
        <taxon>Aegilops</taxon>
    </lineage>
</organism>
<dbReference type="ExpressionAtlas" id="M8BPG9">
    <property type="expression patterns" value="baseline"/>
</dbReference>
<evidence type="ECO:0000313" key="1">
    <source>
        <dbReference type="EnsemblPlants" id="EMT26910"/>
    </source>
</evidence>
<protein>
    <submittedName>
        <fullName evidence="1">Uncharacterized protein</fullName>
    </submittedName>
</protein>